<keyword evidence="3" id="KW-1185">Reference proteome</keyword>
<feature type="region of interest" description="Disordered" evidence="1">
    <location>
        <begin position="93"/>
        <end position="114"/>
    </location>
</feature>
<dbReference type="Gramene" id="TVU06230">
    <property type="protein sequence ID" value="TVU06230"/>
    <property type="gene ID" value="EJB05_49431"/>
</dbReference>
<accession>A0A5J9T4D2</accession>
<dbReference type="AlphaFoldDB" id="A0A5J9T4D2"/>
<comment type="caution">
    <text evidence="2">The sequence shown here is derived from an EMBL/GenBank/DDBJ whole genome shotgun (WGS) entry which is preliminary data.</text>
</comment>
<feature type="non-terminal residue" evidence="2">
    <location>
        <position position="141"/>
    </location>
</feature>
<evidence type="ECO:0000313" key="2">
    <source>
        <dbReference type="EMBL" id="TVU06230.1"/>
    </source>
</evidence>
<dbReference type="EMBL" id="RWGY01000051">
    <property type="protein sequence ID" value="TVU06230.1"/>
    <property type="molecule type" value="Genomic_DNA"/>
</dbReference>
<sequence>MELTTVEEVEVKHVFKRSGFTDMTTRVLWSIPLPDFLGATNHMVYISYAKQLNNCKQSLHHGYYPWTEGRAKCMSDLFYFFLFFFEDRMSDISEPSGDEKSAGDEIQAPAVHGERGPETLRWCWIGSTAGAGDMPRCAGVQ</sequence>
<protein>
    <submittedName>
        <fullName evidence="2">Uncharacterized protein</fullName>
    </submittedName>
</protein>
<name>A0A5J9T4D2_9POAL</name>
<proteinExistence type="predicted"/>
<gene>
    <name evidence="2" type="ORF">EJB05_49431</name>
</gene>
<evidence type="ECO:0000256" key="1">
    <source>
        <dbReference type="SAM" id="MobiDB-lite"/>
    </source>
</evidence>
<evidence type="ECO:0000313" key="3">
    <source>
        <dbReference type="Proteomes" id="UP000324897"/>
    </source>
</evidence>
<dbReference type="Proteomes" id="UP000324897">
    <property type="component" value="Unassembled WGS sequence"/>
</dbReference>
<organism evidence="2 3">
    <name type="scientific">Eragrostis curvula</name>
    <name type="common">weeping love grass</name>
    <dbReference type="NCBI Taxonomy" id="38414"/>
    <lineage>
        <taxon>Eukaryota</taxon>
        <taxon>Viridiplantae</taxon>
        <taxon>Streptophyta</taxon>
        <taxon>Embryophyta</taxon>
        <taxon>Tracheophyta</taxon>
        <taxon>Spermatophyta</taxon>
        <taxon>Magnoliopsida</taxon>
        <taxon>Liliopsida</taxon>
        <taxon>Poales</taxon>
        <taxon>Poaceae</taxon>
        <taxon>PACMAD clade</taxon>
        <taxon>Chloridoideae</taxon>
        <taxon>Eragrostideae</taxon>
        <taxon>Eragrostidinae</taxon>
        <taxon>Eragrostis</taxon>
    </lineage>
</organism>
<feature type="compositionally biased region" description="Basic and acidic residues" evidence="1">
    <location>
        <begin position="93"/>
        <end position="103"/>
    </location>
</feature>
<reference evidence="2 3" key="1">
    <citation type="journal article" date="2019" name="Sci. Rep.">
        <title>A high-quality genome of Eragrostis curvula grass provides insights into Poaceae evolution and supports new strategies to enhance forage quality.</title>
        <authorList>
            <person name="Carballo J."/>
            <person name="Santos B.A.C.M."/>
            <person name="Zappacosta D."/>
            <person name="Garbus I."/>
            <person name="Selva J.P."/>
            <person name="Gallo C.A."/>
            <person name="Diaz A."/>
            <person name="Albertini E."/>
            <person name="Caccamo M."/>
            <person name="Echenique V."/>
        </authorList>
    </citation>
    <scope>NUCLEOTIDE SEQUENCE [LARGE SCALE GENOMIC DNA]</scope>
    <source>
        <strain evidence="3">cv. Victoria</strain>
        <tissue evidence="2">Leaf</tissue>
    </source>
</reference>